<reference evidence="1" key="1">
    <citation type="submission" date="2020-02" db="EMBL/GenBank/DDBJ databases">
        <title>Investigating the Use of Bacteriophages as New Decolonization Strategy for Intestinal Carriage of CTX-M-15-producing ST131 Escherichia coli: an In Vitro Continuous Culture System Model.</title>
        <authorList>
            <person name="Bernasconi O.J."/>
            <person name="Campos-Madueno E.I."/>
            <person name="Dona V."/>
            <person name="Perreten V."/>
            <person name="Carattoli A."/>
            <person name="Endimiani A."/>
        </authorList>
    </citation>
    <scope>NUCLEOTIDE SEQUENCE</scope>
    <source>
        <strain evidence="1">4901.28</strain>
    </source>
</reference>
<organism evidence="1">
    <name type="scientific">Escherichia coli</name>
    <dbReference type="NCBI Taxonomy" id="562"/>
    <lineage>
        <taxon>Bacteria</taxon>
        <taxon>Pseudomonadati</taxon>
        <taxon>Pseudomonadota</taxon>
        <taxon>Gammaproteobacteria</taxon>
        <taxon>Enterobacterales</taxon>
        <taxon>Enterobacteriaceae</taxon>
        <taxon>Escherichia</taxon>
    </lineage>
</organism>
<gene>
    <name evidence="1" type="ORF">G3563_28085</name>
</gene>
<proteinExistence type="predicted"/>
<evidence type="ECO:0000313" key="1">
    <source>
        <dbReference type="EMBL" id="NEU02857.1"/>
    </source>
</evidence>
<sequence length="100" mass="11221">LNKIDDKYILDVNGIKFLIVGEDTTVDYIYPVIDENHLQVNTQNQALVYLNNYGFSRIMAAYQGNVVKKNLLVVNGSKNSNEVVKRNITNIVDSSISDAN</sequence>
<feature type="non-terminal residue" evidence="1">
    <location>
        <position position="1"/>
    </location>
</feature>
<name>A0A6D1AC57_ECOLX</name>
<accession>A0A6D1AC57</accession>
<dbReference type="AlphaFoldDB" id="A0A6D1AC57"/>
<dbReference type="EMBL" id="JAAHTE010000473">
    <property type="protein sequence ID" value="NEU02857.1"/>
    <property type="molecule type" value="Genomic_DNA"/>
</dbReference>
<protein>
    <submittedName>
        <fullName evidence="1">Uncharacterized protein</fullName>
    </submittedName>
</protein>
<comment type="caution">
    <text evidence="1">The sequence shown here is derived from an EMBL/GenBank/DDBJ whole genome shotgun (WGS) entry which is preliminary data.</text>
</comment>
<feature type="non-terminal residue" evidence="1">
    <location>
        <position position="100"/>
    </location>
</feature>